<reference evidence="2" key="1">
    <citation type="journal article" date="2016" name="Nature">
        <title>Genome evolution in the allotetraploid frog Xenopus laevis.</title>
        <authorList>
            <person name="Session A.M."/>
            <person name="Uno Y."/>
            <person name="Kwon T."/>
            <person name="Chapman J.A."/>
            <person name="Toyoda A."/>
            <person name="Takahashi S."/>
            <person name="Fukui A."/>
            <person name="Hikosaka A."/>
            <person name="Suzuki A."/>
            <person name="Kondo M."/>
            <person name="van Heeringen S.J."/>
            <person name="Quigley I."/>
            <person name="Heinz S."/>
            <person name="Ogino H."/>
            <person name="Ochi H."/>
            <person name="Hellsten U."/>
            <person name="Lyons J.B."/>
            <person name="Simakov O."/>
            <person name="Putnam N."/>
            <person name="Stites J."/>
            <person name="Kuroki Y."/>
            <person name="Tanaka T."/>
            <person name="Michiue T."/>
            <person name="Watanabe M."/>
            <person name="Bogdanovic O."/>
            <person name="Lister R."/>
            <person name="Georgiou G."/>
            <person name="Paranjpe S.S."/>
            <person name="van Kruijsbergen I."/>
            <person name="Shu S."/>
            <person name="Carlson J."/>
            <person name="Kinoshita T."/>
            <person name="Ohta Y."/>
            <person name="Mawaribuchi S."/>
            <person name="Jenkins J."/>
            <person name="Grimwood J."/>
            <person name="Schmutz J."/>
            <person name="Mitros T."/>
            <person name="Mozaffari S.V."/>
            <person name="Suzuki Y."/>
            <person name="Haramoto Y."/>
            <person name="Yamamoto T.S."/>
            <person name="Takagi C."/>
            <person name="Heald R."/>
            <person name="Miller K."/>
            <person name="Haudenschild C."/>
            <person name="Kitzman J."/>
            <person name="Nakayama T."/>
            <person name="Izutsu Y."/>
            <person name="Robert J."/>
            <person name="Fortriede J."/>
            <person name="Burns K."/>
            <person name="Lotay V."/>
            <person name="Karimi K."/>
            <person name="Yasuoka Y."/>
            <person name="Dichmann D.S."/>
            <person name="Flajnik M.F."/>
            <person name="Houston D.W."/>
            <person name="Shendure J."/>
            <person name="DuPasquier L."/>
            <person name="Vize P.D."/>
            <person name="Zorn A.M."/>
            <person name="Ito M."/>
            <person name="Marcotte E.M."/>
            <person name="Wallingford J.B."/>
            <person name="Ito Y."/>
            <person name="Asashima M."/>
            <person name="Ueno N."/>
            <person name="Matsuda Y."/>
            <person name="Veenstra G.J."/>
            <person name="Fujiyama A."/>
            <person name="Harland R.M."/>
            <person name="Taira M."/>
            <person name="Rokhsar D.S."/>
        </authorList>
    </citation>
    <scope>NUCLEOTIDE SEQUENCE [LARGE SCALE GENOMIC DNA]</scope>
    <source>
        <strain evidence="2">J</strain>
    </source>
</reference>
<gene>
    <name evidence="1" type="ORF">XELAEV_18027790mg</name>
</gene>
<protein>
    <submittedName>
        <fullName evidence="1">Uncharacterized protein</fullName>
    </submittedName>
</protein>
<sequence>MFVGAWAQSYTYFPKSTLGPHTCQAWGRGALCSLFSGLLIVWLGVGEIIYSVGAAGASPAVGATYGEQH</sequence>
<dbReference type="AlphaFoldDB" id="A0A974CWZ5"/>
<dbReference type="Proteomes" id="UP000694892">
    <property type="component" value="Chromosome 5L"/>
</dbReference>
<evidence type="ECO:0000313" key="2">
    <source>
        <dbReference type="Proteomes" id="UP000694892"/>
    </source>
</evidence>
<name>A0A974CWZ5_XENLA</name>
<evidence type="ECO:0000313" key="1">
    <source>
        <dbReference type="EMBL" id="OCT80977.1"/>
    </source>
</evidence>
<accession>A0A974CWZ5</accession>
<dbReference type="EMBL" id="CM004474">
    <property type="protein sequence ID" value="OCT80977.1"/>
    <property type="molecule type" value="Genomic_DNA"/>
</dbReference>
<organism evidence="1 2">
    <name type="scientific">Xenopus laevis</name>
    <name type="common">African clawed frog</name>
    <dbReference type="NCBI Taxonomy" id="8355"/>
    <lineage>
        <taxon>Eukaryota</taxon>
        <taxon>Metazoa</taxon>
        <taxon>Chordata</taxon>
        <taxon>Craniata</taxon>
        <taxon>Vertebrata</taxon>
        <taxon>Euteleostomi</taxon>
        <taxon>Amphibia</taxon>
        <taxon>Batrachia</taxon>
        <taxon>Anura</taxon>
        <taxon>Pipoidea</taxon>
        <taxon>Pipidae</taxon>
        <taxon>Xenopodinae</taxon>
        <taxon>Xenopus</taxon>
        <taxon>Xenopus</taxon>
    </lineage>
</organism>
<proteinExistence type="predicted"/>